<name>A0AAX6EG58_IRIPA</name>
<dbReference type="Proteomes" id="UP001140949">
    <property type="component" value="Unassembled WGS sequence"/>
</dbReference>
<sequence>MIFGVVVPHSRCRTAAGRTGAPPLVETLREIV</sequence>
<reference evidence="1" key="2">
    <citation type="submission" date="2023-04" db="EMBL/GenBank/DDBJ databases">
        <authorList>
            <person name="Bruccoleri R.E."/>
            <person name="Oakeley E.J."/>
            <person name="Faust A.-M."/>
            <person name="Dessus-Babus S."/>
            <person name="Altorfer M."/>
            <person name="Burckhardt D."/>
            <person name="Oertli M."/>
            <person name="Naumann U."/>
            <person name="Petersen F."/>
            <person name="Wong J."/>
        </authorList>
    </citation>
    <scope>NUCLEOTIDE SEQUENCE</scope>
    <source>
        <strain evidence="1">GSM-AAB239-AS_SAM_17_03QT</strain>
        <tissue evidence="1">Leaf</tissue>
    </source>
</reference>
<evidence type="ECO:0000313" key="1">
    <source>
        <dbReference type="EMBL" id="KAJ6802971.1"/>
    </source>
</evidence>
<gene>
    <name evidence="2" type="ORF">M6B38_120340</name>
    <name evidence="1" type="ORF">M6B38_190185</name>
</gene>
<dbReference type="EMBL" id="JANAVB010011398">
    <property type="protein sequence ID" value="KAJ6837358.1"/>
    <property type="molecule type" value="Genomic_DNA"/>
</dbReference>
<protein>
    <submittedName>
        <fullName evidence="1">Polygalacturonase</fullName>
    </submittedName>
</protein>
<evidence type="ECO:0000313" key="2">
    <source>
        <dbReference type="EMBL" id="KAJ6837358.1"/>
    </source>
</evidence>
<organism evidence="1 3">
    <name type="scientific">Iris pallida</name>
    <name type="common">Sweet iris</name>
    <dbReference type="NCBI Taxonomy" id="29817"/>
    <lineage>
        <taxon>Eukaryota</taxon>
        <taxon>Viridiplantae</taxon>
        <taxon>Streptophyta</taxon>
        <taxon>Embryophyta</taxon>
        <taxon>Tracheophyta</taxon>
        <taxon>Spermatophyta</taxon>
        <taxon>Magnoliopsida</taxon>
        <taxon>Liliopsida</taxon>
        <taxon>Asparagales</taxon>
        <taxon>Iridaceae</taxon>
        <taxon>Iridoideae</taxon>
        <taxon>Irideae</taxon>
        <taxon>Iris</taxon>
    </lineage>
</organism>
<keyword evidence="3" id="KW-1185">Reference proteome</keyword>
<reference evidence="1" key="1">
    <citation type="journal article" date="2023" name="GigaByte">
        <title>Genome assembly of the bearded iris, Iris pallida Lam.</title>
        <authorList>
            <person name="Bruccoleri R.E."/>
            <person name="Oakeley E.J."/>
            <person name="Faust A.M.E."/>
            <person name="Altorfer M."/>
            <person name="Dessus-Babus S."/>
            <person name="Burckhardt D."/>
            <person name="Oertli M."/>
            <person name="Naumann U."/>
            <person name="Petersen F."/>
            <person name="Wong J."/>
        </authorList>
    </citation>
    <scope>NUCLEOTIDE SEQUENCE</scope>
    <source>
        <strain evidence="1">GSM-AAB239-AS_SAM_17_03QT</strain>
    </source>
</reference>
<dbReference type="AlphaFoldDB" id="A0AAX6EG58"/>
<accession>A0AAX6EG58</accession>
<evidence type="ECO:0000313" key="3">
    <source>
        <dbReference type="Proteomes" id="UP001140949"/>
    </source>
</evidence>
<proteinExistence type="predicted"/>
<comment type="caution">
    <text evidence="1">The sequence shown here is derived from an EMBL/GenBank/DDBJ whole genome shotgun (WGS) entry which is preliminary data.</text>
</comment>
<dbReference type="EMBL" id="JANAVB010036767">
    <property type="protein sequence ID" value="KAJ6802971.1"/>
    <property type="molecule type" value="Genomic_DNA"/>
</dbReference>